<dbReference type="Proteomes" id="UP001595921">
    <property type="component" value="Unassembled WGS sequence"/>
</dbReference>
<feature type="compositionally biased region" description="Polar residues" evidence="1">
    <location>
        <begin position="49"/>
        <end position="58"/>
    </location>
</feature>
<dbReference type="EMBL" id="JBHSDS010000006">
    <property type="protein sequence ID" value="MFC4358041.1"/>
    <property type="molecule type" value="Genomic_DNA"/>
</dbReference>
<dbReference type="AlphaFoldDB" id="A0ABD5PC36"/>
<organism evidence="2 3">
    <name type="scientific">Halobium salinum</name>
    <dbReference type="NCBI Taxonomy" id="1364940"/>
    <lineage>
        <taxon>Archaea</taxon>
        <taxon>Methanobacteriati</taxon>
        <taxon>Methanobacteriota</taxon>
        <taxon>Stenosarchaea group</taxon>
        <taxon>Halobacteria</taxon>
        <taxon>Halobacteriales</taxon>
        <taxon>Haloferacaceae</taxon>
        <taxon>Halobium</taxon>
    </lineage>
</organism>
<accession>A0ABD5PC36</accession>
<evidence type="ECO:0000313" key="2">
    <source>
        <dbReference type="EMBL" id="MFC4358041.1"/>
    </source>
</evidence>
<name>A0ABD5PC36_9EURY</name>
<protein>
    <recommendedName>
        <fullName evidence="4">PGF-CTERM protein</fullName>
    </recommendedName>
</protein>
<evidence type="ECO:0000313" key="3">
    <source>
        <dbReference type="Proteomes" id="UP001595921"/>
    </source>
</evidence>
<proteinExistence type="predicted"/>
<dbReference type="InterPro" id="IPR006311">
    <property type="entry name" value="TAT_signal"/>
</dbReference>
<reference evidence="2 3" key="1">
    <citation type="journal article" date="2019" name="Int. J. Syst. Evol. Microbiol.">
        <title>The Global Catalogue of Microorganisms (GCM) 10K type strain sequencing project: providing services to taxonomists for standard genome sequencing and annotation.</title>
        <authorList>
            <consortium name="The Broad Institute Genomics Platform"/>
            <consortium name="The Broad Institute Genome Sequencing Center for Infectious Disease"/>
            <person name="Wu L."/>
            <person name="Ma J."/>
        </authorList>
    </citation>
    <scope>NUCLEOTIDE SEQUENCE [LARGE SCALE GENOMIC DNA]</scope>
    <source>
        <strain evidence="2 3">CGMCC 1.12553</strain>
    </source>
</reference>
<feature type="region of interest" description="Disordered" evidence="1">
    <location>
        <begin position="41"/>
        <end position="66"/>
    </location>
</feature>
<gene>
    <name evidence="2" type="ORF">ACFO0N_08790</name>
</gene>
<dbReference type="PROSITE" id="PS51318">
    <property type="entry name" value="TAT"/>
    <property type="match status" value="1"/>
</dbReference>
<evidence type="ECO:0008006" key="4">
    <source>
        <dbReference type="Google" id="ProtNLM"/>
    </source>
</evidence>
<feature type="compositionally biased region" description="Polar residues" evidence="1">
    <location>
        <begin position="1"/>
        <end position="12"/>
    </location>
</feature>
<keyword evidence="3" id="KW-1185">Reference proteome</keyword>
<feature type="region of interest" description="Disordered" evidence="1">
    <location>
        <begin position="1"/>
        <end position="20"/>
    </location>
</feature>
<comment type="caution">
    <text evidence="2">The sequence shown here is derived from an EMBL/GenBank/DDBJ whole genome shotgun (WGS) entry which is preliminary data.</text>
</comment>
<dbReference type="RefSeq" id="WP_267624379.1">
    <property type="nucleotide sequence ID" value="NZ_JAODIW010000008.1"/>
</dbReference>
<evidence type="ECO:0000256" key="1">
    <source>
        <dbReference type="SAM" id="MobiDB-lite"/>
    </source>
</evidence>
<sequence length="230" mass="22992">MTDEPTTTTSGATGDVDSSRRDLLRASAGAVAAGGLFGGAGAGLAGAQENDSGGNESGDQAGDEGTDTVLAQGAIPETTTTFGRDTYEGLFLQVESPTDTSDEPNASGCGFVDGDQPVATFLVHLITRIDGASRSNQAILYANADTTEITSGRLFVVNSTQSCGSGNSLVQLELESIGASRIDGVVDDQNEPGEDETNNPIPGFGPVTAVGGLAAAGAAALGMRGQDGDD</sequence>
<feature type="region of interest" description="Disordered" evidence="1">
    <location>
        <begin position="184"/>
        <end position="206"/>
    </location>
</feature>
<feature type="compositionally biased region" description="Acidic residues" evidence="1">
    <location>
        <begin position="185"/>
        <end position="197"/>
    </location>
</feature>